<protein>
    <recommendedName>
        <fullName evidence="3">CRISPR-associated protein CXXC-CXXC domain-containing protein</fullName>
    </recommendedName>
</protein>
<evidence type="ECO:0008006" key="3">
    <source>
        <dbReference type="Google" id="ProtNLM"/>
    </source>
</evidence>
<dbReference type="Proteomes" id="UP000290567">
    <property type="component" value="Unassembled WGS sequence"/>
</dbReference>
<dbReference type="RefSeq" id="WP_146623886.1">
    <property type="nucleotide sequence ID" value="NZ_BJCC01000033.1"/>
</dbReference>
<evidence type="ECO:0000313" key="2">
    <source>
        <dbReference type="Proteomes" id="UP000290567"/>
    </source>
</evidence>
<evidence type="ECO:0000313" key="1">
    <source>
        <dbReference type="EMBL" id="GCF95500.1"/>
    </source>
</evidence>
<gene>
    <name evidence="1" type="ORF">NRIC_33910</name>
</gene>
<dbReference type="AlphaFoldDB" id="A0A4P5PBS1"/>
<keyword evidence="2" id="KW-1185">Reference proteome</keyword>
<organism evidence="1 2">
    <name type="scientific">Enterococcus florum</name>
    <dbReference type="NCBI Taxonomy" id="2480627"/>
    <lineage>
        <taxon>Bacteria</taxon>
        <taxon>Bacillati</taxon>
        <taxon>Bacillota</taxon>
        <taxon>Bacilli</taxon>
        <taxon>Lactobacillales</taxon>
        <taxon>Enterococcaceae</taxon>
        <taxon>Enterococcus</taxon>
    </lineage>
</organism>
<sequence>MQINILKNGELVRDTGILYFYQMLRELDKENRIQPKLHRNHLSFKIPENYNLREAIFARIVDQLYRAFVRDLSVEKLSDDLLDKLEDASKDCLVELLEEGKVPDAKRKKIVDKSQKIFFPYLRNSGKFGANAGSVANFHRNLNELLQLFLDTLLKQPEHLELYGGGACCSVCQENIAPFYDITHKYAIETIEKIKVNKREIRTDSKYLYTFKGSENNTFSNYGRMNQASAICFECEFFNLLFLLYVKMERPQYIVMTDSLEITYLLQRKIQLKKHAYTKQGFYYQVASLGRSSKIRLYQVTTHANQGILLEAEEIIDYESLRMQLILMDLVDKFSFPDRLKNRNELITHLKRYISNDNFDSAYQTLLDNIITDDEKMIAHNYKVQGDFLIELLTKRIEGKVQDTMMEEIKKRGKMYWHFGNSFSQMENRKSLGFRLTQLLRNDNRTKMHEDLLHLYFTTTEKGKAESFSNMPTRLTEDILYSSSKEYHYYVGQIIQGLLAMKKKDKN</sequence>
<dbReference type="EMBL" id="BJCC01000033">
    <property type="protein sequence ID" value="GCF95500.1"/>
    <property type="molecule type" value="Genomic_DNA"/>
</dbReference>
<name>A0A4P5PBS1_9ENTE</name>
<accession>A0A4P5PBS1</accession>
<proteinExistence type="predicted"/>
<reference evidence="2" key="1">
    <citation type="submission" date="2019-02" db="EMBL/GenBank/DDBJ databases">
        <title>Draft genome sequence of Enterococcus sp. Gos25-1.</title>
        <authorList>
            <person name="Tanaka N."/>
            <person name="Shiwa Y."/>
            <person name="Fujita N."/>
        </authorList>
    </citation>
    <scope>NUCLEOTIDE SEQUENCE [LARGE SCALE GENOMIC DNA]</scope>
    <source>
        <strain evidence="2">Gos25-1</strain>
    </source>
</reference>
<comment type="caution">
    <text evidence="1">The sequence shown here is derived from an EMBL/GenBank/DDBJ whole genome shotgun (WGS) entry which is preliminary data.</text>
</comment>
<dbReference type="OrthoDB" id="1747369at2"/>